<dbReference type="Proteomes" id="UP000318741">
    <property type="component" value="Chromosome"/>
</dbReference>
<organism evidence="1 2">
    <name type="scientific">Alienimonas californiensis</name>
    <dbReference type="NCBI Taxonomy" id="2527989"/>
    <lineage>
        <taxon>Bacteria</taxon>
        <taxon>Pseudomonadati</taxon>
        <taxon>Planctomycetota</taxon>
        <taxon>Planctomycetia</taxon>
        <taxon>Planctomycetales</taxon>
        <taxon>Planctomycetaceae</taxon>
        <taxon>Alienimonas</taxon>
    </lineage>
</organism>
<gene>
    <name evidence="1" type="ORF">CA12_27140</name>
</gene>
<dbReference type="KEGG" id="acaf:CA12_27140"/>
<dbReference type="RefSeq" id="WP_145359451.1">
    <property type="nucleotide sequence ID" value="NZ_CP036265.1"/>
</dbReference>
<protein>
    <submittedName>
        <fullName evidence="1">Uncharacterized protein</fullName>
    </submittedName>
</protein>
<dbReference type="EMBL" id="CP036265">
    <property type="protein sequence ID" value="QDT16608.1"/>
    <property type="molecule type" value="Genomic_DNA"/>
</dbReference>
<name>A0A517PB55_9PLAN</name>
<accession>A0A517PB55</accession>
<dbReference type="Pfam" id="PF07618">
    <property type="entry name" value="DUF1580"/>
    <property type="match status" value="1"/>
</dbReference>
<sequence length="88" mass="9249">MPLPENLVPLTKLAKSLGVHLATCHRWRQRGVKGVRLDCVRVGGRWFVTEDAAAAFLAALNGGADVTPVGGDGGREDALEAVLTSRGV</sequence>
<reference evidence="1 2" key="1">
    <citation type="submission" date="2019-02" db="EMBL/GenBank/DDBJ databases">
        <title>Deep-cultivation of Planctomycetes and their phenomic and genomic characterization uncovers novel biology.</title>
        <authorList>
            <person name="Wiegand S."/>
            <person name="Jogler M."/>
            <person name="Boedeker C."/>
            <person name="Pinto D."/>
            <person name="Vollmers J."/>
            <person name="Rivas-Marin E."/>
            <person name="Kohn T."/>
            <person name="Peeters S.H."/>
            <person name="Heuer A."/>
            <person name="Rast P."/>
            <person name="Oberbeckmann S."/>
            <person name="Bunk B."/>
            <person name="Jeske O."/>
            <person name="Meyerdierks A."/>
            <person name="Storesund J.E."/>
            <person name="Kallscheuer N."/>
            <person name="Luecker S."/>
            <person name="Lage O.M."/>
            <person name="Pohl T."/>
            <person name="Merkel B.J."/>
            <person name="Hornburger P."/>
            <person name="Mueller R.-W."/>
            <person name="Bruemmer F."/>
            <person name="Labrenz M."/>
            <person name="Spormann A.M."/>
            <person name="Op den Camp H."/>
            <person name="Overmann J."/>
            <person name="Amann R."/>
            <person name="Jetten M.S.M."/>
            <person name="Mascher T."/>
            <person name="Medema M.H."/>
            <person name="Devos D.P."/>
            <person name="Kaster A.-K."/>
            <person name="Ovreas L."/>
            <person name="Rohde M."/>
            <person name="Galperin M.Y."/>
            <person name="Jogler C."/>
        </authorList>
    </citation>
    <scope>NUCLEOTIDE SEQUENCE [LARGE SCALE GENOMIC DNA]</scope>
    <source>
        <strain evidence="1 2">CA12</strain>
    </source>
</reference>
<keyword evidence="2" id="KW-1185">Reference proteome</keyword>
<dbReference type="AlphaFoldDB" id="A0A517PB55"/>
<proteinExistence type="predicted"/>
<evidence type="ECO:0000313" key="2">
    <source>
        <dbReference type="Proteomes" id="UP000318741"/>
    </source>
</evidence>
<evidence type="ECO:0000313" key="1">
    <source>
        <dbReference type="EMBL" id="QDT16608.1"/>
    </source>
</evidence>
<dbReference type="InterPro" id="IPR011474">
    <property type="entry name" value="DUF1580"/>
</dbReference>
<dbReference type="OrthoDB" id="290434at2"/>